<keyword evidence="1" id="KW-0732">Signal</keyword>
<name>A0A098S0U6_9BACT</name>
<feature type="signal peptide" evidence="1">
    <location>
        <begin position="1"/>
        <end position="21"/>
    </location>
</feature>
<accession>A0A098S0U6</accession>
<dbReference type="RefSeq" id="WP_044227063.1">
    <property type="nucleotide sequence ID" value="NZ_JBKAGJ010000022.1"/>
</dbReference>
<reference evidence="2 3" key="1">
    <citation type="journal article" date="2014" name="Int. J. Syst. Evol. Microbiol.">
        <title>Phaeodactylibacter xiamenensis gen. nov., sp. nov., a member of the family Saprospiraceae isolated from the marine alga Phaeodactylum tricornutum.</title>
        <authorList>
            <person name="Chen Z.Jr."/>
            <person name="Lei X."/>
            <person name="Lai Q."/>
            <person name="Li Y."/>
            <person name="Zhang B."/>
            <person name="Zhang J."/>
            <person name="Zhang H."/>
            <person name="Yang L."/>
            <person name="Zheng W."/>
            <person name="Tian Y."/>
            <person name="Yu Z."/>
            <person name="Xu H.Jr."/>
            <person name="Zheng T."/>
        </authorList>
    </citation>
    <scope>NUCLEOTIDE SEQUENCE [LARGE SCALE GENOMIC DNA]</scope>
    <source>
        <strain evidence="2 3">KD52</strain>
    </source>
</reference>
<evidence type="ECO:0008006" key="4">
    <source>
        <dbReference type="Google" id="ProtNLM"/>
    </source>
</evidence>
<evidence type="ECO:0000313" key="3">
    <source>
        <dbReference type="Proteomes" id="UP000029736"/>
    </source>
</evidence>
<organism evidence="2 3">
    <name type="scientific">Phaeodactylibacter xiamenensis</name>
    <dbReference type="NCBI Taxonomy" id="1524460"/>
    <lineage>
        <taxon>Bacteria</taxon>
        <taxon>Pseudomonadati</taxon>
        <taxon>Bacteroidota</taxon>
        <taxon>Saprospiria</taxon>
        <taxon>Saprospirales</taxon>
        <taxon>Haliscomenobacteraceae</taxon>
        <taxon>Phaeodactylibacter</taxon>
    </lineage>
</organism>
<dbReference type="AlphaFoldDB" id="A0A098S0U6"/>
<dbReference type="OrthoDB" id="963987at2"/>
<sequence>MKARLLTFFICCTALSLGAQSYDTAFGMRLGTDWGLTVKQRIFDKTTLEAILQTSLQREEALVTLLGTQHMPFITKRLNIYGGGGLHKGWDSGPTNTEGSPYEDPFGLTLIGGIELSLGKLNLTYDIKPAINLIGGERTVYTQTGISLRYVILKRNWLKKKQRKRRRQKEGINWRFWEN</sequence>
<dbReference type="Proteomes" id="UP000029736">
    <property type="component" value="Unassembled WGS sequence"/>
</dbReference>
<dbReference type="EMBL" id="JPOS01000083">
    <property type="protein sequence ID" value="KGE85974.1"/>
    <property type="molecule type" value="Genomic_DNA"/>
</dbReference>
<protein>
    <recommendedName>
        <fullName evidence="4">Outer membrane protein beta-barrel domain-containing protein</fullName>
    </recommendedName>
</protein>
<gene>
    <name evidence="2" type="ORF">IX84_25595</name>
</gene>
<evidence type="ECO:0000313" key="2">
    <source>
        <dbReference type="EMBL" id="KGE85974.1"/>
    </source>
</evidence>
<feature type="chain" id="PRO_5001939626" description="Outer membrane protein beta-barrel domain-containing protein" evidence="1">
    <location>
        <begin position="22"/>
        <end position="179"/>
    </location>
</feature>
<proteinExistence type="predicted"/>
<dbReference type="STRING" id="1524460.IX84_25595"/>
<keyword evidence="3" id="KW-1185">Reference proteome</keyword>
<comment type="caution">
    <text evidence="2">The sequence shown here is derived from an EMBL/GenBank/DDBJ whole genome shotgun (WGS) entry which is preliminary data.</text>
</comment>
<evidence type="ECO:0000256" key="1">
    <source>
        <dbReference type="SAM" id="SignalP"/>
    </source>
</evidence>